<keyword evidence="1" id="KW-0472">Membrane</keyword>
<dbReference type="EMBL" id="JAXOJX010000112">
    <property type="protein sequence ID" value="MDZ5461404.1"/>
    <property type="molecule type" value="Genomic_DNA"/>
</dbReference>
<dbReference type="InterPro" id="IPR018550">
    <property type="entry name" value="Lipid-A_deacylase-rel"/>
</dbReference>
<comment type="subcellular location">
    <subcellularLocation>
        <location evidence="1">Cell outer membrane</location>
        <topology evidence="1">Multi-pass membrane protein</topology>
    </subcellularLocation>
</comment>
<dbReference type="Gene3D" id="2.40.160.20">
    <property type="match status" value="1"/>
</dbReference>
<evidence type="ECO:0000256" key="2">
    <source>
        <dbReference type="SAM" id="SignalP"/>
    </source>
</evidence>
<name>A0ABU5IR85_9BURK</name>
<feature type="signal peptide" evidence="2">
    <location>
        <begin position="1"/>
        <end position="17"/>
    </location>
</feature>
<feature type="chain" id="PRO_5045136461" description="Lipid A deacylase" evidence="2">
    <location>
        <begin position="18"/>
        <end position="180"/>
    </location>
</feature>
<dbReference type="PIRSF" id="PIRSF029681">
    <property type="entry name" value="PagL"/>
    <property type="match status" value="1"/>
</dbReference>
<reference evidence="3 4" key="1">
    <citation type="submission" date="2023-11" db="EMBL/GenBank/DDBJ databases">
        <title>Draft genome of Azohydromonas lata strain H1 (DSM1123), a polyhydroxyalkanoate producer.</title>
        <authorList>
            <person name="Traversa D."/>
            <person name="D'Addabbo P."/>
            <person name="Pazzani C."/>
            <person name="Manzari C."/>
            <person name="Chiara M."/>
            <person name="Scrascia M."/>
        </authorList>
    </citation>
    <scope>NUCLEOTIDE SEQUENCE [LARGE SCALE GENOMIC DNA]</scope>
    <source>
        <strain evidence="3 4">H1</strain>
    </source>
</reference>
<protein>
    <recommendedName>
        <fullName evidence="1">Lipid A deacylase</fullName>
        <ecNumber evidence="1">3.1.1.77</ecNumber>
    </recommendedName>
    <alternativeName>
        <fullName evidence="1">LPS 3-O-deacylase</fullName>
    </alternativeName>
    <alternativeName>
        <fullName evidence="1">Outer membrane enzyme</fullName>
    </alternativeName>
</protein>
<dbReference type="Proteomes" id="UP001293718">
    <property type="component" value="Unassembled WGS sequence"/>
</dbReference>
<dbReference type="Pfam" id="PF09411">
    <property type="entry name" value="PagL"/>
    <property type="match status" value="1"/>
</dbReference>
<comment type="subunit">
    <text evidence="1">Homodimer.</text>
</comment>
<comment type="caution">
    <text evidence="3">The sequence shown here is derived from an EMBL/GenBank/DDBJ whole genome shotgun (WGS) entry which is preliminary data.</text>
</comment>
<keyword evidence="1 3" id="KW-0378">Hydrolase</keyword>
<proteinExistence type="inferred from homology"/>
<comment type="function">
    <text evidence="1">Has lipid A 3-O-deacylase activity. Hydrolyzes the ester bond at the 3 position of lipid A, a bioactive component of lipopolysaccharide (LPS), thereby releasing the primary fatty acyl moiety.</text>
</comment>
<evidence type="ECO:0000256" key="1">
    <source>
        <dbReference type="PIRNR" id="PIRNR029681"/>
    </source>
</evidence>
<dbReference type="GO" id="GO:0016787">
    <property type="term" value="F:hydrolase activity"/>
    <property type="evidence" value="ECO:0007669"/>
    <property type="project" value="UniProtKB-KW"/>
</dbReference>
<sequence length="180" mass="19689">MRHLLAALALCPLAALAAPSDSPWTPDRAFVQYGEQTDTRAVTLGLNWDWSWSRPLGSGLLSGYHDVAIGRWRAEVDEGHKNFTQLGYTPVLRWWSSGQPGGFFVEGGIGVNVVSPRFHTVNKRVGSNFTFGDHLGAGWRSSGGTEVSLRFQHFSNGGLASPNPAVDFWQVRLSIPLQTP</sequence>
<evidence type="ECO:0000313" key="4">
    <source>
        <dbReference type="Proteomes" id="UP001293718"/>
    </source>
</evidence>
<accession>A0ABU5IR85</accession>
<keyword evidence="2" id="KW-0732">Signal</keyword>
<organism evidence="3 4">
    <name type="scientific">Azohydromonas lata</name>
    <dbReference type="NCBI Taxonomy" id="45677"/>
    <lineage>
        <taxon>Bacteria</taxon>
        <taxon>Pseudomonadati</taxon>
        <taxon>Pseudomonadota</taxon>
        <taxon>Betaproteobacteria</taxon>
        <taxon>Burkholderiales</taxon>
        <taxon>Sphaerotilaceae</taxon>
        <taxon>Azohydromonas</taxon>
    </lineage>
</organism>
<dbReference type="RefSeq" id="WP_322468577.1">
    <property type="nucleotide sequence ID" value="NZ_JAXOJX010000112.1"/>
</dbReference>
<comment type="catalytic activity">
    <reaction evidence="1">
        <text>a 3-(acyloxy)acyl derivative of bacterial toxin + H2O = a 3-hydroxyacyl derivative of bacterial toxin + a fatty acid + H(+)</text>
        <dbReference type="Rhea" id="RHEA:12032"/>
        <dbReference type="ChEBI" id="CHEBI:15377"/>
        <dbReference type="ChEBI" id="CHEBI:15378"/>
        <dbReference type="ChEBI" id="CHEBI:28868"/>
        <dbReference type="ChEBI" id="CHEBI:136853"/>
        <dbReference type="ChEBI" id="CHEBI:140675"/>
        <dbReference type="EC" id="3.1.1.77"/>
    </reaction>
</comment>
<keyword evidence="4" id="KW-1185">Reference proteome</keyword>
<keyword evidence="1" id="KW-0998">Cell outer membrane</keyword>
<dbReference type="EC" id="3.1.1.77" evidence="1"/>
<comment type="similarity">
    <text evidence="1">Belongs to the PagL family.</text>
</comment>
<gene>
    <name evidence="3" type="ORF">SM757_32995</name>
</gene>
<evidence type="ECO:0000313" key="3">
    <source>
        <dbReference type="EMBL" id="MDZ5461404.1"/>
    </source>
</evidence>